<feature type="domain" description="Heterokaryon incompatibility" evidence="1">
    <location>
        <begin position="44"/>
        <end position="182"/>
    </location>
</feature>
<dbReference type="GeneID" id="63834860"/>
<sequence length="588" mass="66079">MDLFQYDSLKLNNSFRVLILSPGGPDDVLQGELETVDSGAAGEYEAISYVWGSPSRDFAMVCNGAPILLTRSLFMALKRVRLLTGPRRIWADQVCINQDDVEERSQQVKFMDGIYRNAARILVWLGEDKESIAPSSFTSIQHLSQIIKDHQIDSNALSDDQWASIRALTTRPWFGRVWIIQEIGTRTPATLFWGEGTMEWDLLHSVCRDLTEYHHLRKQVNIQTAKIKYLYYRYVQPDKESRHANRYNFIYELHRARHLGATDPRDRVFAFLGHFSAYQNAQIRGVVANYATSVEDVYCDVSIRSLKGGDEGMITLAAVQHVELPSHSPLSEVPGPEERLALPTWVPDWRIYQSHILYEPTTSHDASRGIRPDLVVDGNSKTLYAKGLHVDTVKVCAVPFEPRHFHVDGAIWPQSIERVWREICGHSDFDLKIPYVNGDSAVFAYTQTLSNGCVALAWQDGLAGSAARDEWLAHSAAYISVAAGRTCTVHEGIRQLAKAGDEYKWARAANGASGNRVFARTKRGRYVLGPKVMKEGDIICVLFGGKLPFCLRPWGERYLLVGECYVHGIMQGEALDGNRGGGQTFSII</sequence>
<dbReference type="InterPro" id="IPR052895">
    <property type="entry name" value="HetReg/Transcr_Mod"/>
</dbReference>
<comment type="caution">
    <text evidence="2">The sequence shown here is derived from an EMBL/GenBank/DDBJ whole genome shotgun (WGS) entry which is preliminary data.</text>
</comment>
<dbReference type="RefSeq" id="XP_040772999.1">
    <property type="nucleotide sequence ID" value="XM_040917731.1"/>
</dbReference>
<organism evidence="2 3">
    <name type="scientific">Cryphonectria parasitica (strain ATCC 38755 / EP155)</name>
    <dbReference type="NCBI Taxonomy" id="660469"/>
    <lineage>
        <taxon>Eukaryota</taxon>
        <taxon>Fungi</taxon>
        <taxon>Dikarya</taxon>
        <taxon>Ascomycota</taxon>
        <taxon>Pezizomycotina</taxon>
        <taxon>Sordariomycetes</taxon>
        <taxon>Sordariomycetidae</taxon>
        <taxon>Diaporthales</taxon>
        <taxon>Cryphonectriaceae</taxon>
        <taxon>Cryphonectria-Endothia species complex</taxon>
        <taxon>Cryphonectria</taxon>
    </lineage>
</organism>
<dbReference type="PANTHER" id="PTHR24148">
    <property type="entry name" value="ANKYRIN REPEAT DOMAIN-CONTAINING PROTEIN 39 HOMOLOG-RELATED"/>
    <property type="match status" value="1"/>
</dbReference>
<proteinExistence type="predicted"/>
<evidence type="ECO:0000313" key="3">
    <source>
        <dbReference type="Proteomes" id="UP000803844"/>
    </source>
</evidence>
<keyword evidence="3" id="KW-1185">Reference proteome</keyword>
<dbReference type="InterPro" id="IPR010730">
    <property type="entry name" value="HET"/>
</dbReference>
<dbReference type="Pfam" id="PF26639">
    <property type="entry name" value="Het-6_barrel"/>
    <property type="match status" value="1"/>
</dbReference>
<dbReference type="Pfam" id="PF06985">
    <property type="entry name" value="HET"/>
    <property type="match status" value="1"/>
</dbReference>
<name>A0A9P5CLN7_CRYP1</name>
<accession>A0A9P5CLN7</accession>
<dbReference type="EMBL" id="MU032351">
    <property type="protein sequence ID" value="KAF3762020.1"/>
    <property type="molecule type" value="Genomic_DNA"/>
</dbReference>
<protein>
    <submittedName>
        <fullName evidence="2">HET-domain-containing protein</fullName>
    </submittedName>
</protein>
<dbReference type="PANTHER" id="PTHR24148:SF64">
    <property type="entry name" value="HETEROKARYON INCOMPATIBILITY DOMAIN-CONTAINING PROTEIN"/>
    <property type="match status" value="1"/>
</dbReference>
<gene>
    <name evidence="2" type="ORF">M406DRAFT_265396</name>
</gene>
<evidence type="ECO:0000313" key="2">
    <source>
        <dbReference type="EMBL" id="KAF3762020.1"/>
    </source>
</evidence>
<dbReference type="Proteomes" id="UP000803844">
    <property type="component" value="Unassembled WGS sequence"/>
</dbReference>
<reference evidence="2" key="1">
    <citation type="journal article" date="2020" name="Phytopathology">
        <title>Genome sequence of the chestnut blight fungus Cryphonectria parasitica EP155: A fundamental resource for an archetypical invasive plant pathogen.</title>
        <authorList>
            <person name="Crouch J.A."/>
            <person name="Dawe A."/>
            <person name="Aerts A."/>
            <person name="Barry K."/>
            <person name="Churchill A.C.L."/>
            <person name="Grimwood J."/>
            <person name="Hillman B."/>
            <person name="Milgroom M.G."/>
            <person name="Pangilinan J."/>
            <person name="Smith M."/>
            <person name="Salamov A."/>
            <person name="Schmutz J."/>
            <person name="Yadav J."/>
            <person name="Grigoriev I.V."/>
            <person name="Nuss D."/>
        </authorList>
    </citation>
    <scope>NUCLEOTIDE SEQUENCE</scope>
    <source>
        <strain evidence="2">EP155</strain>
    </source>
</reference>
<evidence type="ECO:0000259" key="1">
    <source>
        <dbReference type="Pfam" id="PF06985"/>
    </source>
</evidence>
<dbReference type="AlphaFoldDB" id="A0A9P5CLN7"/>
<dbReference type="OrthoDB" id="5571888at2759"/>